<proteinExistence type="predicted"/>
<reference evidence="2 3" key="1">
    <citation type="journal article" date="2018" name="PLoS ONE">
        <title>The draft genome of Kipferlia bialata reveals reductive genome evolution in fornicate parasites.</title>
        <authorList>
            <person name="Tanifuji G."/>
            <person name="Takabayashi S."/>
            <person name="Kume K."/>
            <person name="Takagi M."/>
            <person name="Nakayama T."/>
            <person name="Kamikawa R."/>
            <person name="Inagaki Y."/>
            <person name="Hashimoto T."/>
        </authorList>
    </citation>
    <scope>NUCLEOTIDE SEQUENCE [LARGE SCALE GENOMIC DNA]</scope>
    <source>
        <strain evidence="2">NY0173</strain>
    </source>
</reference>
<evidence type="ECO:0000313" key="2">
    <source>
        <dbReference type="EMBL" id="GCA62443.1"/>
    </source>
</evidence>
<dbReference type="EMBL" id="BDIP01000689">
    <property type="protein sequence ID" value="GCA62443.1"/>
    <property type="molecule type" value="Genomic_DNA"/>
</dbReference>
<dbReference type="Proteomes" id="UP000265618">
    <property type="component" value="Unassembled WGS sequence"/>
</dbReference>
<protein>
    <submittedName>
        <fullName evidence="2">Uncharacterized protein</fullName>
    </submittedName>
</protein>
<sequence length="102" mass="10652">MLTTQASSPRACLLLDVLGIALLFLVAVNVVVFAVSRRAVEAVLGSVMTSVVVWVLLLHTRTSLAKSLQGGKGSKSGIMAEYAIPCVLVLLTGANALRFIGL</sequence>
<gene>
    <name evidence="2" type="ORF">KIPB_003558</name>
</gene>
<evidence type="ECO:0000256" key="1">
    <source>
        <dbReference type="SAM" id="Phobius"/>
    </source>
</evidence>
<feature type="transmembrane region" description="Helical" evidence="1">
    <location>
        <begin position="39"/>
        <end position="58"/>
    </location>
</feature>
<keyword evidence="1" id="KW-0472">Membrane</keyword>
<keyword evidence="1" id="KW-1133">Transmembrane helix</keyword>
<comment type="caution">
    <text evidence="2">The sequence shown here is derived from an EMBL/GenBank/DDBJ whole genome shotgun (WGS) entry which is preliminary data.</text>
</comment>
<keyword evidence="3" id="KW-1185">Reference proteome</keyword>
<dbReference type="AlphaFoldDB" id="A0A391NVA9"/>
<organism evidence="2 3">
    <name type="scientific">Kipferlia bialata</name>
    <dbReference type="NCBI Taxonomy" id="797122"/>
    <lineage>
        <taxon>Eukaryota</taxon>
        <taxon>Metamonada</taxon>
        <taxon>Carpediemonas-like organisms</taxon>
        <taxon>Kipferlia</taxon>
    </lineage>
</organism>
<keyword evidence="1" id="KW-0812">Transmembrane</keyword>
<name>A0A391NVA9_9EUKA</name>
<feature type="transmembrane region" description="Helical" evidence="1">
    <location>
        <begin position="12"/>
        <end position="33"/>
    </location>
</feature>
<accession>A0A391NVA9</accession>
<feature type="transmembrane region" description="Helical" evidence="1">
    <location>
        <begin position="79"/>
        <end position="100"/>
    </location>
</feature>
<evidence type="ECO:0000313" key="3">
    <source>
        <dbReference type="Proteomes" id="UP000265618"/>
    </source>
</evidence>